<dbReference type="GO" id="GO:0009245">
    <property type="term" value="P:lipid A biosynthetic process"/>
    <property type="evidence" value="ECO:0007669"/>
    <property type="project" value="UniProtKB-UniRule"/>
</dbReference>
<comment type="function">
    <text evidence="1 13">Transfers the gamma-phosphate of ATP to the 4'-position of a tetraacyldisaccharide 1-phosphate intermediate (termed DS-1-P) to form tetraacyldisaccharide 1,4'-bis-phosphate (lipid IVA).</text>
</comment>
<dbReference type="InterPro" id="IPR027417">
    <property type="entry name" value="P-loop_NTPase"/>
</dbReference>
<evidence type="ECO:0000256" key="12">
    <source>
        <dbReference type="ARBA" id="ARBA00029757"/>
    </source>
</evidence>
<evidence type="ECO:0000256" key="9">
    <source>
        <dbReference type="ARBA" id="ARBA00022777"/>
    </source>
</evidence>
<sequence length="321" mass="35429">MNLLQQSWYQKGHWLSIVLLPLAALYWLLSSTRTALFRLGIKRQFKLAVPVVIVGNISVGGTGKTPFTLWLCQQLLAKGLRPGIISRGYGAKVNRPIVVTADSLATEVGDEPLLLARRSGCPVVVCPDRVAAGRELLGRYQVDIIICDDGLQHYRLARDFEIVLVDGRRGFGNGLLLPAGPLRERRDRLANVDLIIANSGEITQADYQMQLSSSVAKSLLTGTELAPCSVTLVAGIGNPQRFQLTAQQAGFKVVNQRFFADHHHFTAADFNEISGPVLMTEKDAVKCQHFGRDNWYFLPVDASFTSEESTEIINKITQLLE</sequence>
<keyword evidence="8 13" id="KW-0547">Nucleotide-binding</keyword>
<keyword evidence="6 13" id="KW-0441">Lipid A biosynthesis</keyword>
<evidence type="ECO:0000256" key="2">
    <source>
        <dbReference type="ARBA" id="ARBA00004870"/>
    </source>
</evidence>
<evidence type="ECO:0000256" key="8">
    <source>
        <dbReference type="ARBA" id="ARBA00022741"/>
    </source>
</evidence>
<evidence type="ECO:0000256" key="3">
    <source>
        <dbReference type="ARBA" id="ARBA00012071"/>
    </source>
</evidence>
<dbReference type="Pfam" id="PF02606">
    <property type="entry name" value="LpxK"/>
    <property type="match status" value="1"/>
</dbReference>
<evidence type="ECO:0000256" key="5">
    <source>
        <dbReference type="ARBA" id="ARBA00022516"/>
    </source>
</evidence>
<feature type="transmembrane region" description="Helical" evidence="14">
    <location>
        <begin position="12"/>
        <end position="29"/>
    </location>
</feature>
<keyword evidence="14" id="KW-0812">Transmembrane</keyword>
<dbReference type="OrthoDB" id="9766423at2"/>
<dbReference type="HAMAP" id="MF_00409">
    <property type="entry name" value="LpxK"/>
    <property type="match status" value="1"/>
</dbReference>
<keyword evidence="5 13" id="KW-0444">Lipid biosynthesis</keyword>
<evidence type="ECO:0000256" key="13">
    <source>
        <dbReference type="HAMAP-Rule" id="MF_00409"/>
    </source>
</evidence>
<dbReference type="NCBIfam" id="TIGR00682">
    <property type="entry name" value="lpxK"/>
    <property type="match status" value="1"/>
</dbReference>
<protein>
    <recommendedName>
        <fullName evidence="4 13">Tetraacyldisaccharide 4'-kinase</fullName>
        <ecNumber evidence="3 13">2.7.1.130</ecNumber>
    </recommendedName>
    <alternativeName>
        <fullName evidence="12 13">Lipid A 4'-kinase</fullName>
    </alternativeName>
</protein>
<proteinExistence type="inferred from homology"/>
<name>A0A285I6Q5_9GAMM</name>
<evidence type="ECO:0000256" key="1">
    <source>
        <dbReference type="ARBA" id="ARBA00002274"/>
    </source>
</evidence>
<dbReference type="RefSeq" id="WP_097109862.1">
    <property type="nucleotide sequence ID" value="NZ_OBEB01000001.1"/>
</dbReference>
<evidence type="ECO:0000313" key="15">
    <source>
        <dbReference type="EMBL" id="SNY43614.1"/>
    </source>
</evidence>
<dbReference type="SUPFAM" id="SSF52540">
    <property type="entry name" value="P-loop containing nucleoside triphosphate hydrolases"/>
    <property type="match status" value="1"/>
</dbReference>
<dbReference type="Proteomes" id="UP000219353">
    <property type="component" value="Unassembled WGS sequence"/>
</dbReference>
<evidence type="ECO:0000256" key="14">
    <source>
        <dbReference type="SAM" id="Phobius"/>
    </source>
</evidence>
<accession>A0A285I6Q5</accession>
<comment type="similarity">
    <text evidence="13">Belongs to the LpxK family.</text>
</comment>
<comment type="pathway">
    <text evidence="2 13">Glycolipid biosynthesis; lipid IV(A) biosynthesis; lipid IV(A) from (3R)-3-hydroxytetradecanoyl-[acyl-carrier-protein] and UDP-N-acetyl-alpha-D-glucosamine: step 6/6.</text>
</comment>
<evidence type="ECO:0000256" key="10">
    <source>
        <dbReference type="ARBA" id="ARBA00022840"/>
    </source>
</evidence>
<keyword evidence="9 13" id="KW-0418">Kinase</keyword>
<dbReference type="GO" id="GO:0005524">
    <property type="term" value="F:ATP binding"/>
    <property type="evidence" value="ECO:0007669"/>
    <property type="project" value="UniProtKB-UniRule"/>
</dbReference>
<organism evidence="15 16">
    <name type="scientific">Arsukibacterium tuosuense</name>
    <dbReference type="NCBI Taxonomy" id="1323745"/>
    <lineage>
        <taxon>Bacteria</taxon>
        <taxon>Pseudomonadati</taxon>
        <taxon>Pseudomonadota</taxon>
        <taxon>Gammaproteobacteria</taxon>
        <taxon>Chromatiales</taxon>
        <taxon>Chromatiaceae</taxon>
        <taxon>Arsukibacterium</taxon>
    </lineage>
</organism>
<reference evidence="16" key="1">
    <citation type="submission" date="2017-09" db="EMBL/GenBank/DDBJ databases">
        <authorList>
            <person name="Varghese N."/>
            <person name="Submissions S."/>
        </authorList>
    </citation>
    <scope>NUCLEOTIDE SEQUENCE [LARGE SCALE GENOMIC DNA]</scope>
    <source>
        <strain evidence="16">CGMCC 1.12461</strain>
    </source>
</reference>
<dbReference type="EC" id="2.7.1.130" evidence="3 13"/>
<gene>
    <name evidence="13" type="primary">lpxK</name>
    <name evidence="15" type="ORF">SAMN06297280_0617</name>
</gene>
<keyword evidence="7 13" id="KW-0808">Transferase</keyword>
<dbReference type="PANTHER" id="PTHR42724:SF1">
    <property type="entry name" value="TETRAACYLDISACCHARIDE 4'-KINASE, MITOCHONDRIAL-RELATED"/>
    <property type="match status" value="1"/>
</dbReference>
<dbReference type="GO" id="GO:0005886">
    <property type="term" value="C:plasma membrane"/>
    <property type="evidence" value="ECO:0007669"/>
    <property type="project" value="TreeGrafter"/>
</dbReference>
<dbReference type="InterPro" id="IPR003758">
    <property type="entry name" value="LpxK"/>
</dbReference>
<comment type="catalytic activity">
    <reaction evidence="13">
        <text>a lipid A disaccharide + ATP = a lipid IVA + ADP + H(+)</text>
        <dbReference type="Rhea" id="RHEA:67840"/>
        <dbReference type="ChEBI" id="CHEBI:15378"/>
        <dbReference type="ChEBI" id="CHEBI:30616"/>
        <dbReference type="ChEBI" id="CHEBI:176343"/>
        <dbReference type="ChEBI" id="CHEBI:176425"/>
        <dbReference type="ChEBI" id="CHEBI:456216"/>
        <dbReference type="EC" id="2.7.1.130"/>
    </reaction>
</comment>
<evidence type="ECO:0000313" key="16">
    <source>
        <dbReference type="Proteomes" id="UP000219353"/>
    </source>
</evidence>
<keyword evidence="14" id="KW-1133">Transmembrane helix</keyword>
<evidence type="ECO:0000256" key="6">
    <source>
        <dbReference type="ARBA" id="ARBA00022556"/>
    </source>
</evidence>
<keyword evidence="14" id="KW-0472">Membrane</keyword>
<dbReference type="AlphaFoldDB" id="A0A285I6Q5"/>
<keyword evidence="10 13" id="KW-0067">ATP-binding</keyword>
<feature type="binding site" evidence="13">
    <location>
        <begin position="58"/>
        <end position="65"/>
    </location>
    <ligand>
        <name>ATP</name>
        <dbReference type="ChEBI" id="CHEBI:30616"/>
    </ligand>
</feature>
<dbReference type="UniPathway" id="UPA00359">
    <property type="reaction ID" value="UER00482"/>
</dbReference>
<dbReference type="EMBL" id="OBEB01000001">
    <property type="protein sequence ID" value="SNY43614.1"/>
    <property type="molecule type" value="Genomic_DNA"/>
</dbReference>
<dbReference type="GO" id="GO:0009029">
    <property type="term" value="F:lipid-A 4'-kinase activity"/>
    <property type="evidence" value="ECO:0007669"/>
    <property type="project" value="UniProtKB-UniRule"/>
</dbReference>
<evidence type="ECO:0000256" key="4">
    <source>
        <dbReference type="ARBA" id="ARBA00016436"/>
    </source>
</evidence>
<dbReference type="PANTHER" id="PTHR42724">
    <property type="entry name" value="TETRAACYLDISACCHARIDE 4'-KINASE"/>
    <property type="match status" value="1"/>
</dbReference>
<evidence type="ECO:0000256" key="11">
    <source>
        <dbReference type="ARBA" id="ARBA00023098"/>
    </source>
</evidence>
<keyword evidence="11 13" id="KW-0443">Lipid metabolism</keyword>
<evidence type="ECO:0000256" key="7">
    <source>
        <dbReference type="ARBA" id="ARBA00022679"/>
    </source>
</evidence>
<dbReference type="GO" id="GO:0009244">
    <property type="term" value="P:lipopolysaccharide core region biosynthetic process"/>
    <property type="evidence" value="ECO:0007669"/>
    <property type="project" value="TreeGrafter"/>
</dbReference>
<keyword evidence="16" id="KW-1185">Reference proteome</keyword>